<accession>A0A4D9DEC5</accession>
<reference evidence="5 6" key="2">
    <citation type="submission" date="2019-04" db="EMBL/GenBank/DDBJ databases">
        <title>The genome sequence of big-headed turtle.</title>
        <authorList>
            <person name="Gong S."/>
        </authorList>
    </citation>
    <scope>NUCLEOTIDE SEQUENCE [LARGE SCALE GENOMIC DNA]</scope>
    <source>
        <strain evidence="5">DO16091913</strain>
        <tissue evidence="5">Muscle</tissue>
    </source>
</reference>
<dbReference type="PANTHER" id="PTHR43684">
    <property type="match status" value="1"/>
</dbReference>
<keyword evidence="2" id="KW-0576">Peroxisome</keyword>
<gene>
    <name evidence="5" type="ORF">DR999_PMT23939</name>
</gene>
<keyword evidence="3" id="KW-0413">Isomerase</keyword>
<dbReference type="GO" id="GO:0004165">
    <property type="term" value="F:delta(3)-delta(2)-enoyl-CoA isomerase activity"/>
    <property type="evidence" value="ECO:0007669"/>
    <property type="project" value="UniProtKB-ARBA"/>
</dbReference>
<dbReference type="Pfam" id="PF00378">
    <property type="entry name" value="ECH_1"/>
    <property type="match status" value="1"/>
</dbReference>
<dbReference type="Proteomes" id="UP000297703">
    <property type="component" value="Unassembled WGS sequence"/>
</dbReference>
<dbReference type="InterPro" id="IPR051053">
    <property type="entry name" value="ECH/Chromodomain_protein"/>
</dbReference>
<organism evidence="5 6">
    <name type="scientific">Platysternon megacephalum</name>
    <name type="common">big-headed turtle</name>
    <dbReference type="NCBI Taxonomy" id="55544"/>
    <lineage>
        <taxon>Eukaryota</taxon>
        <taxon>Metazoa</taxon>
        <taxon>Chordata</taxon>
        <taxon>Craniata</taxon>
        <taxon>Vertebrata</taxon>
        <taxon>Euteleostomi</taxon>
        <taxon>Archelosauria</taxon>
        <taxon>Testudinata</taxon>
        <taxon>Testudines</taxon>
        <taxon>Cryptodira</taxon>
        <taxon>Durocryptodira</taxon>
        <taxon>Testudinoidea</taxon>
        <taxon>Platysternidae</taxon>
        <taxon>Platysternon</taxon>
    </lineage>
</organism>
<keyword evidence="6" id="KW-1185">Reference proteome</keyword>
<comment type="subcellular location">
    <subcellularLocation>
        <location evidence="1">Peroxisome</location>
    </subcellularLocation>
</comment>
<evidence type="ECO:0000256" key="3">
    <source>
        <dbReference type="ARBA" id="ARBA00023235"/>
    </source>
</evidence>
<dbReference type="SUPFAM" id="SSF52096">
    <property type="entry name" value="ClpP/crotonase"/>
    <property type="match status" value="1"/>
</dbReference>
<keyword evidence="4" id="KW-0732">Signal</keyword>
<feature type="signal peptide" evidence="4">
    <location>
        <begin position="1"/>
        <end position="22"/>
    </location>
</feature>
<protein>
    <submittedName>
        <fullName evidence="5">NADH dehydrogenase subunit E</fullName>
    </submittedName>
</protein>
<dbReference type="Gene3D" id="3.90.226.10">
    <property type="entry name" value="2-enoyl-CoA Hydratase, Chain A, domain 1"/>
    <property type="match status" value="1"/>
</dbReference>
<reference evidence="5 6" key="1">
    <citation type="submission" date="2019-04" db="EMBL/GenBank/DDBJ databases">
        <title>Draft genome of the big-headed turtle Platysternon megacephalum.</title>
        <authorList>
            <person name="Gong S."/>
        </authorList>
    </citation>
    <scope>NUCLEOTIDE SEQUENCE [LARGE SCALE GENOMIC DNA]</scope>
    <source>
        <strain evidence="5">DO16091913</strain>
        <tissue evidence="5">Muscle</tissue>
    </source>
</reference>
<dbReference type="InterPro" id="IPR029045">
    <property type="entry name" value="ClpP/crotonase-like_dom_sf"/>
</dbReference>
<dbReference type="GO" id="GO:0005777">
    <property type="term" value="C:peroxisome"/>
    <property type="evidence" value="ECO:0007669"/>
    <property type="project" value="UniProtKB-SubCell"/>
</dbReference>
<dbReference type="PANTHER" id="PTHR43684:SF1">
    <property type="entry name" value="ENOYL-COA DELTA ISOMERASE 2"/>
    <property type="match status" value="1"/>
</dbReference>
<dbReference type="AlphaFoldDB" id="A0A4D9DEC5"/>
<feature type="chain" id="PRO_5020033867" evidence="4">
    <location>
        <begin position="23"/>
        <end position="101"/>
    </location>
</feature>
<name>A0A4D9DEC5_9SAUR</name>
<evidence type="ECO:0000256" key="2">
    <source>
        <dbReference type="ARBA" id="ARBA00023140"/>
    </source>
</evidence>
<dbReference type="Gene3D" id="1.10.12.10">
    <property type="entry name" value="Lyase 2-enoyl-coa Hydratase, Chain A, domain 2"/>
    <property type="match status" value="1"/>
</dbReference>
<sequence length="101" mass="10566">MMGGHRAFALLVMGRTLGATDAQAAGLINDLVEEGGAETAALKAAQEIAALPPEAVKLGRKLMRGDAQDMVAVIDAEARVFGERIRSKEAIAAFSAFLARK</sequence>
<comment type="caution">
    <text evidence="5">The sequence shown here is derived from an EMBL/GenBank/DDBJ whole genome shotgun (WGS) entry which is preliminary data.</text>
</comment>
<evidence type="ECO:0000256" key="4">
    <source>
        <dbReference type="SAM" id="SignalP"/>
    </source>
</evidence>
<dbReference type="STRING" id="55544.A0A4D9DEC5"/>
<dbReference type="EMBL" id="QXTE01026309">
    <property type="protein sequence ID" value="TFJ94851.1"/>
    <property type="molecule type" value="Genomic_DNA"/>
</dbReference>
<proteinExistence type="predicted"/>
<evidence type="ECO:0000313" key="6">
    <source>
        <dbReference type="Proteomes" id="UP000297703"/>
    </source>
</evidence>
<dbReference type="InterPro" id="IPR001753">
    <property type="entry name" value="Enoyl-CoA_hydra/iso"/>
</dbReference>
<dbReference type="InterPro" id="IPR014748">
    <property type="entry name" value="Enoyl-CoA_hydra_C"/>
</dbReference>
<evidence type="ECO:0000313" key="5">
    <source>
        <dbReference type="EMBL" id="TFJ94851.1"/>
    </source>
</evidence>
<evidence type="ECO:0000256" key="1">
    <source>
        <dbReference type="ARBA" id="ARBA00004275"/>
    </source>
</evidence>